<dbReference type="EMBL" id="CAMXCT010000551">
    <property type="protein sequence ID" value="CAI3980304.1"/>
    <property type="molecule type" value="Genomic_DNA"/>
</dbReference>
<organism evidence="3">
    <name type="scientific">Cladocopium goreaui</name>
    <dbReference type="NCBI Taxonomy" id="2562237"/>
    <lineage>
        <taxon>Eukaryota</taxon>
        <taxon>Sar</taxon>
        <taxon>Alveolata</taxon>
        <taxon>Dinophyceae</taxon>
        <taxon>Suessiales</taxon>
        <taxon>Symbiodiniaceae</taxon>
        <taxon>Cladocopium</taxon>
    </lineage>
</organism>
<dbReference type="Gene3D" id="3.30.420.10">
    <property type="entry name" value="Ribonuclease H-like superfamily/Ribonuclease H"/>
    <property type="match status" value="1"/>
</dbReference>
<dbReference type="InterPro" id="IPR036397">
    <property type="entry name" value="RNaseH_sf"/>
</dbReference>
<evidence type="ECO:0000313" key="5">
    <source>
        <dbReference type="Proteomes" id="UP001152797"/>
    </source>
</evidence>
<dbReference type="GO" id="GO:0003964">
    <property type="term" value="F:RNA-directed DNA polymerase activity"/>
    <property type="evidence" value="ECO:0007669"/>
    <property type="project" value="UniProtKB-KW"/>
</dbReference>
<feature type="compositionally biased region" description="Low complexity" evidence="1">
    <location>
        <begin position="1"/>
        <end position="18"/>
    </location>
</feature>
<dbReference type="AlphaFoldDB" id="A0A9P1BVM0"/>
<reference evidence="4 5" key="2">
    <citation type="submission" date="2024-05" db="EMBL/GenBank/DDBJ databases">
        <authorList>
            <person name="Chen Y."/>
            <person name="Shah S."/>
            <person name="Dougan E. K."/>
            <person name="Thang M."/>
            <person name="Chan C."/>
        </authorList>
    </citation>
    <scope>NUCLEOTIDE SEQUENCE [LARGE SCALE GENOMIC DNA]</scope>
</reference>
<dbReference type="PROSITE" id="PS50879">
    <property type="entry name" value="RNASE_H_1"/>
    <property type="match status" value="1"/>
</dbReference>
<name>A0A9P1BVM0_9DINO</name>
<proteinExistence type="predicted"/>
<evidence type="ECO:0000313" key="4">
    <source>
        <dbReference type="EMBL" id="CAL4767616.1"/>
    </source>
</evidence>
<dbReference type="OrthoDB" id="407198at2759"/>
<evidence type="ECO:0000313" key="3">
    <source>
        <dbReference type="EMBL" id="CAI3980304.1"/>
    </source>
</evidence>
<keyword evidence="4" id="KW-0808">Transferase</keyword>
<evidence type="ECO:0000256" key="1">
    <source>
        <dbReference type="SAM" id="MobiDB-lite"/>
    </source>
</evidence>
<dbReference type="Pfam" id="PF00075">
    <property type="entry name" value="RNase_H"/>
    <property type="match status" value="1"/>
</dbReference>
<dbReference type="EMBL" id="CAMXCT030000551">
    <property type="protein sequence ID" value="CAL4767616.1"/>
    <property type="molecule type" value="Genomic_DNA"/>
</dbReference>
<evidence type="ECO:0000259" key="2">
    <source>
        <dbReference type="PROSITE" id="PS50879"/>
    </source>
</evidence>
<keyword evidence="4" id="KW-0695">RNA-directed DNA polymerase</keyword>
<keyword evidence="5" id="KW-1185">Reference proteome</keyword>
<feature type="region of interest" description="Disordered" evidence="1">
    <location>
        <begin position="1"/>
        <end position="20"/>
    </location>
</feature>
<dbReference type="GO" id="GO:0003676">
    <property type="term" value="F:nucleic acid binding"/>
    <property type="evidence" value="ECO:0007669"/>
    <property type="project" value="InterPro"/>
</dbReference>
<comment type="caution">
    <text evidence="3">The sequence shown here is derived from an EMBL/GenBank/DDBJ whole genome shotgun (WGS) entry which is preliminary data.</text>
</comment>
<feature type="domain" description="RNase H type-1" evidence="2">
    <location>
        <begin position="757"/>
        <end position="918"/>
    </location>
</feature>
<dbReference type="EMBL" id="CAMXCT020000551">
    <property type="protein sequence ID" value="CAL1133679.1"/>
    <property type="molecule type" value="Genomic_DNA"/>
</dbReference>
<sequence length="1233" mass="136685">MASDSESGSSGSSSSEAGGTVGRGRAWVGLLSWKAMARSYPMEWSELDQGLMDAGFDWYTVFDATLVSQFPVMWIMSAVSNHLASLRFGKCEFSAETHLHAYMSWLLMKCGMVWPQPDDAVCIEKFTSLAHCWQTVERLSLEELMFPQRWEHKIDGPVTIAAILDVLFRDAQSGQSSIVHSISDADCDMNEDETPWIDFPSVDHNGSDACIDAGFCTVIFDGDALAPVKLNPAVGTTLQELLLAHEKLVGTASIQQCVDASGQSLPLSHCLTVGELIYVKFDTNAVIPQAILTADETKATCLDTPVSPTAAWTHPPVASGWKPSIYDIGECSVALLKDQPEWLNAEPLTGLQGDQFLLLSTPQISTPQQLWSVRNQFLKVQDRLAILEKQGPISSDDELRYHLFALSQKFVDLQVHFSHDTVKQLVTIDPLIATAWVQGKAFSCELWGQEHGFVHTQSLPVATVFKIGSHWVPVSMHPVGNALHVFVWDADGSNHLKLNEVIECLGLAMGFVSVFIQRDKRTFISSDLCGTLAIAYLHNLLLHVQLPSNQEETMHRFHVYRGEFLKSLSTCDITRRPWAWAKGDTTQPGAASSLSDTVQLPITLSRDQWTERNQDVRLQGKQLTGNVGFGLQGSLLKELAAVLTQHGVPVHLSEDRANDAIRVIGSECPVPAYCCMFLALSFVGCVPSEACAQVPMYPPDASLAVCMFESVALAVRVCDLPEAVTCYGWDLMPSTMFEWWSHFAALPMPMPPPRLAIAGCLNLFTDGSCFRQSQQHLRFAAWAVIIASPVLDSLQGTHVLESGPLPGLLQSAVRAELFAVVRALEFAITCKVDVTVWSDCNAVVRRMRRVLQGSQIKPSSAHADLWTRIACLVSNCTNTVKIEKVAAHRKIASASNAHEAWIFRHNQIADREAVKANLRRSPAFWELVSRHDAAVAYVEDVNHFNRKVLLLISQAVVRDTQVDEQCFEAVPVSGVTMPLPIWTGLRPLTLPAQAIRWYGEDVVRIVVSWFWDVLFTSTEPIRWVSHIQLYADFMAATGNPGPVKLNGWRDGATVPHLTLKGFSYRQRVRWFTKILKECLRHMGQEIKFAVGLPCSNMVCMHTGVFAVPWPECRLLAVDRWLYKLGDPLPAKHLEEQTGTKTYDLWCRKGGGTGWQDIKATDLRCRKGGGTGWQDIKVTDLWCRKGGGTGRQDIQAIDLWCRKGGGTGWQDSKATDLRCRKGPLTGWQDIKATD</sequence>
<dbReference type="InterPro" id="IPR002156">
    <property type="entry name" value="RNaseH_domain"/>
</dbReference>
<accession>A0A9P1BVM0</accession>
<dbReference type="SUPFAM" id="SSF53098">
    <property type="entry name" value="Ribonuclease H-like"/>
    <property type="match status" value="1"/>
</dbReference>
<dbReference type="InterPro" id="IPR012337">
    <property type="entry name" value="RNaseH-like_sf"/>
</dbReference>
<protein>
    <submittedName>
        <fullName evidence="4">Reverse transcriptase domain-containing protein</fullName>
    </submittedName>
</protein>
<dbReference type="GO" id="GO:0004523">
    <property type="term" value="F:RNA-DNA hybrid ribonuclease activity"/>
    <property type="evidence" value="ECO:0007669"/>
    <property type="project" value="InterPro"/>
</dbReference>
<keyword evidence="4" id="KW-0548">Nucleotidyltransferase</keyword>
<dbReference type="Proteomes" id="UP001152797">
    <property type="component" value="Unassembled WGS sequence"/>
</dbReference>
<reference evidence="3" key="1">
    <citation type="submission" date="2022-10" db="EMBL/GenBank/DDBJ databases">
        <authorList>
            <person name="Chen Y."/>
            <person name="Dougan E. K."/>
            <person name="Chan C."/>
            <person name="Rhodes N."/>
            <person name="Thang M."/>
        </authorList>
    </citation>
    <scope>NUCLEOTIDE SEQUENCE</scope>
</reference>
<gene>
    <name evidence="3" type="ORF">C1SCF055_LOCUS8187</name>
</gene>